<evidence type="ECO:0000313" key="2">
    <source>
        <dbReference type="Proteomes" id="UP000177370"/>
    </source>
</evidence>
<evidence type="ECO:0008006" key="3">
    <source>
        <dbReference type="Google" id="ProtNLM"/>
    </source>
</evidence>
<sequence>MQTYSCNDCGRRFRNERREKTSFEKKIWNEYVFEKQTLRELKEKHHQDKRTLKNVLNQYHARKKTHEPRAVNLVVDALYFGERKEDRSWCTVCFRDPKRKENLWWGFAKSETTGIYLQGRAYLENLGYTILSVAGDGFGGLRIAFSNIPLQMCHVHMERLVVHGTTRKPILEAGIALFALIKTLHYTEGNTFKNYFKKYVSKYQSFLNEKTINPITGKSDFTHEPLHKAVLSLMRFLPYLFTFEKDENIARTTNTLEGHFFHIRDIIGVHRGLSRAHTEKVLNSIFLASTIAPSEEKLDDIL</sequence>
<reference evidence="1 2" key="1">
    <citation type="journal article" date="2016" name="Nat. Commun.">
        <title>Thousands of microbial genomes shed light on interconnected biogeochemical processes in an aquifer system.</title>
        <authorList>
            <person name="Anantharaman K."/>
            <person name="Brown C.T."/>
            <person name="Hug L.A."/>
            <person name="Sharon I."/>
            <person name="Castelle C.J."/>
            <person name="Probst A.J."/>
            <person name="Thomas B.C."/>
            <person name="Singh A."/>
            <person name="Wilkins M.J."/>
            <person name="Karaoz U."/>
            <person name="Brodie E.L."/>
            <person name="Williams K.H."/>
            <person name="Hubbard S.S."/>
            <person name="Banfield J.F."/>
        </authorList>
    </citation>
    <scope>NUCLEOTIDE SEQUENCE [LARGE SCALE GENOMIC DNA]</scope>
</reference>
<dbReference type="AlphaFoldDB" id="A0A1F6V6H8"/>
<comment type="caution">
    <text evidence="1">The sequence shown here is derived from an EMBL/GenBank/DDBJ whole genome shotgun (WGS) entry which is preliminary data.</text>
</comment>
<name>A0A1F6V6H8_9BACT</name>
<dbReference type="Proteomes" id="UP000177370">
    <property type="component" value="Unassembled WGS sequence"/>
</dbReference>
<gene>
    <name evidence="1" type="ORF">A2647_05145</name>
</gene>
<organism evidence="1 2">
    <name type="scientific">Candidatus Nomurabacteria bacterium RIFCSPHIGHO2_01_FULL_40_24b</name>
    <dbReference type="NCBI Taxonomy" id="1801739"/>
    <lineage>
        <taxon>Bacteria</taxon>
        <taxon>Candidatus Nomuraibacteriota</taxon>
    </lineage>
</organism>
<accession>A0A1F6V6H8</accession>
<evidence type="ECO:0000313" key="1">
    <source>
        <dbReference type="EMBL" id="OGI65310.1"/>
    </source>
</evidence>
<protein>
    <recommendedName>
        <fullName evidence="3">Mutator family transposase</fullName>
    </recommendedName>
</protein>
<proteinExistence type="predicted"/>
<dbReference type="EMBL" id="MFTP01000021">
    <property type="protein sequence ID" value="OGI65310.1"/>
    <property type="molecule type" value="Genomic_DNA"/>
</dbReference>